<dbReference type="Proteomes" id="UP000196005">
    <property type="component" value="Chromosome"/>
</dbReference>
<keyword evidence="1" id="KW-0175">Coiled coil</keyword>
<accession>A0A1Y0HR18</accession>
<feature type="coiled-coil region" evidence="1">
    <location>
        <begin position="19"/>
        <end position="75"/>
    </location>
</feature>
<organism evidence="2 3">
    <name type="scientific">Sulfurospirillum diekertiae</name>
    <dbReference type="NCBI Taxonomy" id="1854492"/>
    <lineage>
        <taxon>Bacteria</taxon>
        <taxon>Pseudomonadati</taxon>
        <taxon>Campylobacterota</taxon>
        <taxon>Epsilonproteobacteria</taxon>
        <taxon>Campylobacterales</taxon>
        <taxon>Sulfurospirillaceae</taxon>
        <taxon>Sulfurospirillum</taxon>
    </lineage>
</organism>
<reference evidence="3" key="1">
    <citation type="submission" date="2017-05" db="EMBL/GenBank/DDBJ databases">
        <title>Dechlorination kinetics govern the competition between two new strains of the genus Sulfurospirillum.</title>
        <authorList>
            <person name="Buttet G.F."/>
            <person name="Murray A.M."/>
            <person name="Goris T."/>
            <person name="Burion M."/>
            <person name="Lin B."/>
            <person name="Rolle M."/>
            <person name="Maillard J."/>
        </authorList>
    </citation>
    <scope>NUCLEOTIDE SEQUENCE [LARGE SCALE GENOMIC DNA]</scope>
    <source>
        <strain evidence="3">SL2-1</strain>
    </source>
</reference>
<gene>
    <name evidence="2" type="ORF">Sdiek1_2606</name>
</gene>
<name>A0A1Y0HR18_9BACT</name>
<sequence length="106" mass="12467">MKTLLTLWRNSMSTIETYKQEIETELDHAREKLDVLKAKIRGFSDVERIQSFKDIEELEKMVSDMKTQIRELNVEMDDSWNQIKGDIDSSRKTIDDAFAKLDRALV</sequence>
<evidence type="ECO:0000313" key="3">
    <source>
        <dbReference type="Proteomes" id="UP000196005"/>
    </source>
</evidence>
<evidence type="ECO:0000313" key="2">
    <source>
        <dbReference type="EMBL" id="ARU49755.1"/>
    </source>
</evidence>
<dbReference type="AlphaFoldDB" id="A0A1Y0HR18"/>
<keyword evidence="3" id="KW-1185">Reference proteome</keyword>
<dbReference type="EMBL" id="CP021416">
    <property type="protein sequence ID" value="ARU49755.1"/>
    <property type="molecule type" value="Genomic_DNA"/>
</dbReference>
<evidence type="ECO:0000256" key="1">
    <source>
        <dbReference type="SAM" id="Coils"/>
    </source>
</evidence>
<protein>
    <submittedName>
        <fullName evidence="2">Uncharacterized protein</fullName>
    </submittedName>
</protein>
<dbReference type="KEGG" id="suls:Sdiek1_2606"/>
<dbReference type="Gene3D" id="1.10.287.1490">
    <property type="match status" value="1"/>
</dbReference>
<proteinExistence type="predicted"/>